<keyword evidence="3" id="KW-0813">Transport</keyword>
<evidence type="ECO:0000256" key="2">
    <source>
        <dbReference type="ARBA" id="ARBA00006626"/>
    </source>
</evidence>
<dbReference type="PANTHER" id="PTHR12403">
    <property type="entry name" value="TRAFFICKING PROTEIN PARTICLE COMPLEX SUBUNIT 2"/>
    <property type="match status" value="1"/>
</dbReference>
<dbReference type="CDD" id="cd14825">
    <property type="entry name" value="TRAPPC2_sedlin"/>
    <property type="match status" value="1"/>
</dbReference>
<protein>
    <submittedName>
        <fullName evidence="4">Trafficking protein particle complex subunit 2</fullName>
    </submittedName>
</protein>
<evidence type="ECO:0000313" key="5">
    <source>
        <dbReference type="Proteomes" id="UP000310200"/>
    </source>
</evidence>
<proteinExistence type="inferred from homology"/>
<dbReference type="STRING" id="300112.A0A4S2L564"/>
<dbReference type="Gene3D" id="3.30.450.70">
    <property type="match status" value="2"/>
</dbReference>
<dbReference type="Pfam" id="PF04628">
    <property type="entry name" value="Sedlin_N"/>
    <property type="match status" value="1"/>
</dbReference>
<dbReference type="InterPro" id="IPR011012">
    <property type="entry name" value="Longin-like_dom_sf"/>
</dbReference>
<keyword evidence="5" id="KW-1185">Reference proteome</keyword>
<comment type="subcellular location">
    <subcellularLocation>
        <location evidence="1">Cytoplasm</location>
        <location evidence="1">Perinuclear region</location>
    </subcellularLocation>
</comment>
<dbReference type="AlphaFoldDB" id="A0A4S2L564"/>
<dbReference type="SUPFAM" id="SSF64356">
    <property type="entry name" value="SNARE-like"/>
    <property type="match status" value="1"/>
</dbReference>
<gene>
    <name evidence="4" type="ORF">DBV15_01360</name>
</gene>
<dbReference type="Proteomes" id="UP000310200">
    <property type="component" value="Unassembled WGS sequence"/>
</dbReference>
<dbReference type="EMBL" id="QBLH01000429">
    <property type="protein sequence ID" value="TGZ55709.1"/>
    <property type="molecule type" value="Genomic_DNA"/>
</dbReference>
<keyword evidence="3" id="KW-0931">ER-Golgi transport</keyword>
<name>A0A4S2L564_9HYME</name>
<reference evidence="4 5" key="1">
    <citation type="journal article" date="2019" name="Philos. Trans. R. Soc. Lond., B, Biol. Sci.">
        <title>Ant behaviour and brain gene expression of defending hosts depend on the ecological success of the intruding social parasite.</title>
        <authorList>
            <person name="Kaur R."/>
            <person name="Stoldt M."/>
            <person name="Jongepier E."/>
            <person name="Feldmeyer B."/>
            <person name="Menzel F."/>
            <person name="Bornberg-Bauer E."/>
            <person name="Foitzik S."/>
        </authorList>
    </citation>
    <scope>NUCLEOTIDE SEQUENCE [LARGE SCALE GENOMIC DNA]</scope>
    <source>
        <tissue evidence="4">Whole body</tissue>
    </source>
</reference>
<dbReference type="InterPro" id="IPR006722">
    <property type="entry name" value="Sedlin"/>
</dbReference>
<evidence type="ECO:0000256" key="1">
    <source>
        <dbReference type="ARBA" id="ARBA00004556"/>
    </source>
</evidence>
<evidence type="ECO:0000256" key="3">
    <source>
        <dbReference type="ARBA" id="ARBA00022892"/>
    </source>
</evidence>
<organism evidence="4 5">
    <name type="scientific">Temnothorax longispinosus</name>
    <dbReference type="NCBI Taxonomy" id="300112"/>
    <lineage>
        <taxon>Eukaryota</taxon>
        <taxon>Metazoa</taxon>
        <taxon>Ecdysozoa</taxon>
        <taxon>Arthropoda</taxon>
        <taxon>Hexapoda</taxon>
        <taxon>Insecta</taxon>
        <taxon>Pterygota</taxon>
        <taxon>Neoptera</taxon>
        <taxon>Endopterygota</taxon>
        <taxon>Hymenoptera</taxon>
        <taxon>Apocrita</taxon>
        <taxon>Aculeata</taxon>
        <taxon>Formicoidea</taxon>
        <taxon>Formicidae</taxon>
        <taxon>Myrmicinae</taxon>
        <taxon>Temnothorax</taxon>
    </lineage>
</organism>
<evidence type="ECO:0000313" key="4">
    <source>
        <dbReference type="EMBL" id="TGZ55709.1"/>
    </source>
</evidence>
<accession>A0A4S2L564</accession>
<comment type="caution">
    <text evidence="4">The sequence shown here is derived from an EMBL/GenBank/DDBJ whole genome shotgun (WGS) entry which is preliminary data.</text>
</comment>
<dbReference type="GO" id="GO:0006888">
    <property type="term" value="P:endoplasmic reticulum to Golgi vesicle-mediated transport"/>
    <property type="evidence" value="ECO:0007669"/>
    <property type="project" value="InterPro"/>
</dbReference>
<comment type="similarity">
    <text evidence="2">Belongs to the TRAPP small subunits family. Sedlin subfamily.</text>
</comment>
<dbReference type="GO" id="GO:0048471">
    <property type="term" value="C:perinuclear region of cytoplasm"/>
    <property type="evidence" value="ECO:0007669"/>
    <property type="project" value="UniProtKB-SubCell"/>
</dbReference>
<sequence>MTANYYFAIVGHADNPLFEIEFNNAGKDAKKEDHSHLNQFIAHAALDLVDEHTWKTTNMHLKVVDKFNQWFVSAFVTATHIRFVMVHDSKNEDGIKNFFNEMYETYIKVERQCGLVVERQTRNLRNQYSMNPFYKLNTPIKSLGFEKKAQLYGRKYLSS</sequence>